<dbReference type="CDD" id="cd01285">
    <property type="entry name" value="nucleoside_deaminase"/>
    <property type="match status" value="1"/>
</dbReference>
<feature type="binding site" evidence="8">
    <location>
        <position position="105"/>
    </location>
    <ligand>
        <name>Zn(2+)</name>
        <dbReference type="ChEBI" id="CHEBI:29105"/>
        <note>catalytic</note>
    </ligand>
</feature>
<dbReference type="RefSeq" id="WP_344803423.1">
    <property type="nucleotide sequence ID" value="NZ_BAABBO010000001.1"/>
</dbReference>
<comment type="cofactor">
    <cofactor evidence="8">
        <name>Zn(2+)</name>
        <dbReference type="ChEBI" id="CHEBI:29105"/>
    </cofactor>
    <text evidence="8">Binds 1 zinc ion per subunit.</text>
</comment>
<dbReference type="InterPro" id="IPR016192">
    <property type="entry name" value="APOBEC/CMP_deaminase_Zn-bd"/>
</dbReference>
<dbReference type="Proteomes" id="UP001501337">
    <property type="component" value="Unassembled WGS sequence"/>
</dbReference>
<keyword evidence="5 8" id="KW-0378">Hydrolase</keyword>
<dbReference type="EMBL" id="BAABBO010000001">
    <property type="protein sequence ID" value="GAA3950943.1"/>
    <property type="molecule type" value="Genomic_DNA"/>
</dbReference>
<evidence type="ECO:0000256" key="6">
    <source>
        <dbReference type="ARBA" id="ARBA00022833"/>
    </source>
</evidence>
<dbReference type="InterPro" id="IPR002125">
    <property type="entry name" value="CMP_dCMP_dom"/>
</dbReference>
<dbReference type="PROSITE" id="PS00903">
    <property type="entry name" value="CYT_DCMP_DEAMINASES_1"/>
    <property type="match status" value="1"/>
</dbReference>
<dbReference type="HAMAP" id="MF_00972">
    <property type="entry name" value="tRNA_aden_deaminase"/>
    <property type="match status" value="1"/>
</dbReference>
<sequence length="187" mass="20400">MGVGASDAPQHQSHLAQADVEENDEKWMALAMEEAQRAYAAGEVPVGAIVVDDKSGQVIGRGWNAPIDRCDPSAHAEMTAMREAGLTRRNYRLTPATLYVTLEPCMMCLGAMIHARVSRLVFATREPKSGAVVSHGNLLGDFPFNWQLEWCEGVKADESRELLQTFFAERRAAVKAGRSGTVADQTP</sequence>
<dbReference type="InterPro" id="IPR028883">
    <property type="entry name" value="tRNA_aden_deaminase"/>
</dbReference>
<reference evidence="11" key="1">
    <citation type="journal article" date="2019" name="Int. J. Syst. Evol. Microbiol.">
        <title>The Global Catalogue of Microorganisms (GCM) 10K type strain sequencing project: providing services to taxonomists for standard genome sequencing and annotation.</title>
        <authorList>
            <consortium name="The Broad Institute Genomics Platform"/>
            <consortium name="The Broad Institute Genome Sequencing Center for Infectious Disease"/>
            <person name="Wu L."/>
            <person name="Ma J."/>
        </authorList>
    </citation>
    <scope>NUCLEOTIDE SEQUENCE [LARGE SCALE GENOMIC DNA]</scope>
    <source>
        <strain evidence="11">JCM 17555</strain>
    </source>
</reference>
<dbReference type="NCBIfam" id="NF008113">
    <property type="entry name" value="PRK10860.1"/>
    <property type="match status" value="1"/>
</dbReference>
<evidence type="ECO:0000256" key="5">
    <source>
        <dbReference type="ARBA" id="ARBA00022801"/>
    </source>
</evidence>
<accession>A0ABP7NNK1</accession>
<dbReference type="SUPFAM" id="SSF53927">
    <property type="entry name" value="Cytidine deaminase-like"/>
    <property type="match status" value="1"/>
</dbReference>
<feature type="binding site" evidence="8">
    <location>
        <position position="75"/>
    </location>
    <ligand>
        <name>Zn(2+)</name>
        <dbReference type="ChEBI" id="CHEBI:29105"/>
        <note>catalytic</note>
    </ligand>
</feature>
<dbReference type="Gene3D" id="3.40.140.10">
    <property type="entry name" value="Cytidine Deaminase, domain 2"/>
    <property type="match status" value="1"/>
</dbReference>
<dbReference type="InterPro" id="IPR016193">
    <property type="entry name" value="Cytidine_deaminase-like"/>
</dbReference>
<feature type="domain" description="CMP/dCMP-type deaminase" evidence="9">
    <location>
        <begin position="22"/>
        <end position="149"/>
    </location>
</feature>
<feature type="active site" description="Proton donor" evidence="8">
    <location>
        <position position="77"/>
    </location>
</feature>
<dbReference type="Pfam" id="PF00383">
    <property type="entry name" value="dCMP_cyt_deam_1"/>
    <property type="match status" value="1"/>
</dbReference>
<organism evidence="10 11">
    <name type="scientific">Allohahella marinimesophila</name>
    <dbReference type="NCBI Taxonomy" id="1054972"/>
    <lineage>
        <taxon>Bacteria</taxon>
        <taxon>Pseudomonadati</taxon>
        <taxon>Pseudomonadota</taxon>
        <taxon>Gammaproteobacteria</taxon>
        <taxon>Oceanospirillales</taxon>
        <taxon>Hahellaceae</taxon>
        <taxon>Allohahella</taxon>
    </lineage>
</organism>
<dbReference type="PROSITE" id="PS51747">
    <property type="entry name" value="CYT_DCMP_DEAMINASES_2"/>
    <property type="match status" value="1"/>
</dbReference>
<dbReference type="EC" id="3.5.4.33" evidence="8"/>
<comment type="subunit">
    <text evidence="2 8">Homodimer.</text>
</comment>
<comment type="catalytic activity">
    <reaction evidence="7 8">
        <text>adenosine(34) in tRNA + H2O + H(+) = inosine(34) in tRNA + NH4(+)</text>
        <dbReference type="Rhea" id="RHEA:43168"/>
        <dbReference type="Rhea" id="RHEA-COMP:10373"/>
        <dbReference type="Rhea" id="RHEA-COMP:10374"/>
        <dbReference type="ChEBI" id="CHEBI:15377"/>
        <dbReference type="ChEBI" id="CHEBI:15378"/>
        <dbReference type="ChEBI" id="CHEBI:28938"/>
        <dbReference type="ChEBI" id="CHEBI:74411"/>
        <dbReference type="ChEBI" id="CHEBI:82852"/>
        <dbReference type="EC" id="3.5.4.33"/>
    </reaction>
</comment>
<evidence type="ECO:0000313" key="10">
    <source>
        <dbReference type="EMBL" id="GAA3950943.1"/>
    </source>
</evidence>
<gene>
    <name evidence="8 10" type="primary">tadA</name>
    <name evidence="10" type="ORF">GCM10022278_07610</name>
</gene>
<comment type="function">
    <text evidence="8">Catalyzes the deamination of adenosine to inosine at the wobble position 34 of tRNA(Arg2).</text>
</comment>
<proteinExistence type="inferred from homology"/>
<feature type="binding site" evidence="8">
    <location>
        <position position="108"/>
    </location>
    <ligand>
        <name>Zn(2+)</name>
        <dbReference type="ChEBI" id="CHEBI:29105"/>
        <note>catalytic</note>
    </ligand>
</feature>
<keyword evidence="11" id="KW-1185">Reference proteome</keyword>
<evidence type="ECO:0000256" key="4">
    <source>
        <dbReference type="ARBA" id="ARBA00022723"/>
    </source>
</evidence>
<dbReference type="PANTHER" id="PTHR11079">
    <property type="entry name" value="CYTOSINE DEAMINASE FAMILY MEMBER"/>
    <property type="match status" value="1"/>
</dbReference>
<protein>
    <recommendedName>
        <fullName evidence="8">tRNA-specific adenosine deaminase</fullName>
        <ecNumber evidence="8">3.5.4.33</ecNumber>
    </recommendedName>
</protein>
<dbReference type="PANTHER" id="PTHR11079:SF202">
    <property type="entry name" value="TRNA-SPECIFIC ADENOSINE DEAMINASE"/>
    <property type="match status" value="1"/>
</dbReference>
<keyword evidence="3 8" id="KW-0819">tRNA processing</keyword>
<evidence type="ECO:0000259" key="9">
    <source>
        <dbReference type="PROSITE" id="PS51747"/>
    </source>
</evidence>
<name>A0ABP7NNK1_9GAMM</name>
<evidence type="ECO:0000256" key="8">
    <source>
        <dbReference type="HAMAP-Rule" id="MF_00972"/>
    </source>
</evidence>
<evidence type="ECO:0000256" key="3">
    <source>
        <dbReference type="ARBA" id="ARBA00022694"/>
    </source>
</evidence>
<keyword evidence="6 8" id="KW-0862">Zinc</keyword>
<comment type="similarity">
    <text evidence="1">Belongs to the cytidine and deoxycytidylate deaminase family. ADAT2 subfamily.</text>
</comment>
<evidence type="ECO:0000256" key="2">
    <source>
        <dbReference type="ARBA" id="ARBA00011738"/>
    </source>
</evidence>
<evidence type="ECO:0000256" key="1">
    <source>
        <dbReference type="ARBA" id="ARBA00010669"/>
    </source>
</evidence>
<comment type="caution">
    <text evidence="10">The sequence shown here is derived from an EMBL/GenBank/DDBJ whole genome shotgun (WGS) entry which is preliminary data.</text>
</comment>
<evidence type="ECO:0000313" key="11">
    <source>
        <dbReference type="Proteomes" id="UP001501337"/>
    </source>
</evidence>
<keyword evidence="4 8" id="KW-0479">Metal-binding</keyword>
<evidence type="ECO:0000256" key="7">
    <source>
        <dbReference type="ARBA" id="ARBA00048045"/>
    </source>
</evidence>